<dbReference type="GO" id="GO:0006515">
    <property type="term" value="P:protein quality control for misfolded or incompletely synthesized proteins"/>
    <property type="evidence" value="ECO:0007669"/>
    <property type="project" value="UniProtKB-UniRule"/>
</dbReference>
<comment type="subcellular location">
    <subcellularLocation>
        <location evidence="8">Cytoplasm</location>
    </subcellularLocation>
</comment>
<comment type="caution">
    <text evidence="9">The sequence shown here is derived from an EMBL/GenBank/DDBJ whole genome shotgun (WGS) entry which is preliminary data.</text>
</comment>
<keyword evidence="8" id="KW-0963">Cytoplasm</keyword>
<dbReference type="GO" id="GO:0005737">
    <property type="term" value="C:cytoplasm"/>
    <property type="evidence" value="ECO:0007669"/>
    <property type="project" value="UniProtKB-SubCell"/>
</dbReference>
<dbReference type="SUPFAM" id="SSF53178">
    <property type="entry name" value="Peptidyl-tRNA hydrolase-like"/>
    <property type="match status" value="1"/>
</dbReference>
<organism evidence="9 10">
    <name type="scientific">Ruminococcus albus 8</name>
    <dbReference type="NCBI Taxonomy" id="246199"/>
    <lineage>
        <taxon>Bacteria</taxon>
        <taxon>Bacillati</taxon>
        <taxon>Bacillota</taxon>
        <taxon>Clostridia</taxon>
        <taxon>Eubacteriales</taxon>
        <taxon>Oscillospiraceae</taxon>
        <taxon>Ruminococcus</taxon>
    </lineage>
</organism>
<dbReference type="AlphaFoldDB" id="E9S9S3"/>
<evidence type="ECO:0000256" key="7">
    <source>
        <dbReference type="ARBA" id="ARBA00050038"/>
    </source>
</evidence>
<evidence type="ECO:0000313" key="10">
    <source>
        <dbReference type="Proteomes" id="UP000004259"/>
    </source>
</evidence>
<keyword evidence="10" id="KW-1185">Reference proteome</keyword>
<evidence type="ECO:0000256" key="2">
    <source>
        <dbReference type="ARBA" id="ARBA00022555"/>
    </source>
</evidence>
<dbReference type="FunFam" id="3.40.50.1470:FF:000001">
    <property type="entry name" value="Peptidyl-tRNA hydrolase"/>
    <property type="match status" value="1"/>
</dbReference>
<dbReference type="Proteomes" id="UP000004259">
    <property type="component" value="Unassembled WGS sequence"/>
</dbReference>
<evidence type="ECO:0000256" key="6">
    <source>
        <dbReference type="ARBA" id="ARBA00048707"/>
    </source>
</evidence>
<dbReference type="STRING" id="246199.CUS_4963"/>
<evidence type="ECO:0000256" key="3">
    <source>
        <dbReference type="ARBA" id="ARBA00022801"/>
    </source>
</evidence>
<dbReference type="PANTHER" id="PTHR17224">
    <property type="entry name" value="PEPTIDYL-TRNA HYDROLASE"/>
    <property type="match status" value="1"/>
</dbReference>
<keyword evidence="2 8" id="KW-0820">tRNA-binding</keyword>
<comment type="function">
    <text evidence="8">Hydrolyzes ribosome-free peptidyl-tRNAs (with 1 or more amino acids incorporated), which drop off the ribosome during protein synthesis, or as a result of ribosome stalling.</text>
</comment>
<feature type="active site" description="Proton acceptor" evidence="8">
    <location>
        <position position="40"/>
    </location>
</feature>
<feature type="site" description="Stabilizes the basic form of H active site to accept a proton" evidence="8">
    <location>
        <position position="112"/>
    </location>
</feature>
<name>E9S9S3_RUMAL</name>
<evidence type="ECO:0000256" key="5">
    <source>
        <dbReference type="ARBA" id="ARBA00038063"/>
    </source>
</evidence>
<feature type="binding site" evidence="8">
    <location>
        <position position="35"/>
    </location>
    <ligand>
        <name>tRNA</name>
        <dbReference type="ChEBI" id="CHEBI:17843"/>
    </ligand>
</feature>
<dbReference type="EC" id="3.1.1.29" evidence="1 8"/>
<dbReference type="PROSITE" id="PS01196">
    <property type="entry name" value="PEPT_TRNA_HYDROL_2"/>
    <property type="match status" value="1"/>
</dbReference>
<dbReference type="HAMAP" id="MF_00083">
    <property type="entry name" value="Pept_tRNA_hydro_bact"/>
    <property type="match status" value="1"/>
</dbReference>
<dbReference type="PANTHER" id="PTHR17224:SF1">
    <property type="entry name" value="PEPTIDYL-TRNA HYDROLASE"/>
    <property type="match status" value="1"/>
</dbReference>
<keyword evidence="3 8" id="KW-0378">Hydrolase</keyword>
<dbReference type="OrthoDB" id="9800507at2"/>
<gene>
    <name evidence="8 9" type="primary">pth</name>
    <name evidence="9" type="ORF">CUS_4963</name>
</gene>
<dbReference type="eggNOG" id="COG0193">
    <property type="taxonomic scope" value="Bacteria"/>
</dbReference>
<evidence type="ECO:0000313" key="9">
    <source>
        <dbReference type="EMBL" id="EGC03963.1"/>
    </source>
</evidence>
<dbReference type="EMBL" id="ADKM02000049">
    <property type="protein sequence ID" value="EGC03963.1"/>
    <property type="molecule type" value="Genomic_DNA"/>
</dbReference>
<sequence>MDIFEKLKQLSAERGETGTKPEYIIVGLGNPGIQYDGSRHNAGFITVDALEKKLGFSCERRKFKAKVGNTVIGGKNCLVMKPETFMNLSGDAVSEAMDFYKIPIENVIVIFDDISLEPGQLRIRRKGSAGGHNGIKSIIAQCGSEDFPRIKLGVGKKPNPAYDLAKWVLGRFSEDDRKKIDIAAEKACDALELMVNGKIDEAMSRFNS</sequence>
<dbReference type="NCBIfam" id="TIGR00447">
    <property type="entry name" value="pth"/>
    <property type="match status" value="1"/>
</dbReference>
<evidence type="ECO:0000256" key="1">
    <source>
        <dbReference type="ARBA" id="ARBA00013260"/>
    </source>
</evidence>
<dbReference type="RefSeq" id="WP_002847732.1">
    <property type="nucleotide sequence ID" value="NZ_ADKM02000049.1"/>
</dbReference>
<comment type="subunit">
    <text evidence="8">Monomer.</text>
</comment>
<evidence type="ECO:0000256" key="4">
    <source>
        <dbReference type="ARBA" id="ARBA00022884"/>
    </source>
</evidence>
<feature type="site" description="Discriminates between blocked and unblocked aminoacyl-tRNA" evidence="8">
    <location>
        <position position="30"/>
    </location>
</feature>
<dbReference type="GO" id="GO:0072344">
    <property type="term" value="P:rescue of stalled ribosome"/>
    <property type="evidence" value="ECO:0007669"/>
    <property type="project" value="UniProtKB-UniRule"/>
</dbReference>
<comment type="catalytic activity">
    <reaction evidence="6 8">
        <text>an N-acyl-L-alpha-aminoacyl-tRNA + H2O = an N-acyl-L-amino acid + a tRNA + H(+)</text>
        <dbReference type="Rhea" id="RHEA:54448"/>
        <dbReference type="Rhea" id="RHEA-COMP:10123"/>
        <dbReference type="Rhea" id="RHEA-COMP:13883"/>
        <dbReference type="ChEBI" id="CHEBI:15377"/>
        <dbReference type="ChEBI" id="CHEBI:15378"/>
        <dbReference type="ChEBI" id="CHEBI:59874"/>
        <dbReference type="ChEBI" id="CHEBI:78442"/>
        <dbReference type="ChEBI" id="CHEBI:138191"/>
        <dbReference type="EC" id="3.1.1.29"/>
    </reaction>
</comment>
<reference evidence="9 10" key="1">
    <citation type="submission" date="2011-02" db="EMBL/GenBank/DDBJ databases">
        <authorList>
            <person name="Nelson K.E."/>
            <person name="Sutton G."/>
            <person name="Torralba M."/>
            <person name="Durkin S."/>
            <person name="Harkins D."/>
            <person name="Montgomery R."/>
            <person name="Ziemer C."/>
            <person name="Klaassens E."/>
            <person name="Ocuiv P."/>
            <person name="Morrison M."/>
        </authorList>
    </citation>
    <scope>NUCLEOTIDE SEQUENCE [LARGE SCALE GENOMIC DNA]</scope>
    <source>
        <strain evidence="9 10">8</strain>
    </source>
</reference>
<feature type="binding site" evidence="8">
    <location>
        <position position="85"/>
    </location>
    <ligand>
        <name>tRNA</name>
        <dbReference type="ChEBI" id="CHEBI:17843"/>
    </ligand>
</feature>
<dbReference type="Gene3D" id="3.40.50.1470">
    <property type="entry name" value="Peptidyl-tRNA hydrolase"/>
    <property type="match status" value="1"/>
</dbReference>
<dbReference type="InterPro" id="IPR018171">
    <property type="entry name" value="Pept_tRNA_hydro_CS"/>
</dbReference>
<proteinExistence type="inferred from homology"/>
<keyword evidence="4 8" id="KW-0694">RNA-binding</keyword>
<evidence type="ECO:0000256" key="8">
    <source>
        <dbReference type="HAMAP-Rule" id="MF_00083"/>
    </source>
</evidence>
<dbReference type="InterPro" id="IPR001328">
    <property type="entry name" value="Pept_tRNA_hydro"/>
</dbReference>
<dbReference type="CDD" id="cd00462">
    <property type="entry name" value="PTH"/>
    <property type="match status" value="1"/>
</dbReference>
<feature type="binding site" evidence="8">
    <location>
        <position position="133"/>
    </location>
    <ligand>
        <name>tRNA</name>
        <dbReference type="ChEBI" id="CHEBI:17843"/>
    </ligand>
</feature>
<feature type="binding site" evidence="8">
    <location>
        <position position="87"/>
    </location>
    <ligand>
        <name>tRNA</name>
        <dbReference type="ChEBI" id="CHEBI:17843"/>
    </ligand>
</feature>
<protein>
    <recommendedName>
        <fullName evidence="7 8">Peptidyl-tRNA hydrolase</fullName>
        <shortName evidence="8">Pth</shortName>
        <ecNumber evidence="1 8">3.1.1.29</ecNumber>
    </recommendedName>
</protein>
<dbReference type="GO" id="GO:0004045">
    <property type="term" value="F:peptidyl-tRNA hydrolase activity"/>
    <property type="evidence" value="ECO:0007669"/>
    <property type="project" value="UniProtKB-UniRule"/>
</dbReference>
<dbReference type="GO" id="GO:0000049">
    <property type="term" value="F:tRNA binding"/>
    <property type="evidence" value="ECO:0007669"/>
    <property type="project" value="UniProtKB-UniRule"/>
</dbReference>
<dbReference type="Pfam" id="PF01195">
    <property type="entry name" value="Pept_tRNA_hydro"/>
    <property type="match status" value="1"/>
</dbReference>
<dbReference type="InterPro" id="IPR036416">
    <property type="entry name" value="Pept_tRNA_hydro_sf"/>
</dbReference>
<accession>E9S9S3</accession>
<comment type="function">
    <text evidence="8">Catalyzes the release of premature peptidyl moieties from peptidyl-tRNA molecules trapped in stalled 50S ribosomal subunits, and thus maintains levels of free tRNAs and 50S ribosomes.</text>
</comment>
<comment type="similarity">
    <text evidence="5 8">Belongs to the PTH family.</text>
</comment>